<organism evidence="6 7">
    <name type="scientific">Pseudomonas fluorescens</name>
    <dbReference type="NCBI Taxonomy" id="294"/>
    <lineage>
        <taxon>Bacteria</taxon>
        <taxon>Pseudomonadati</taxon>
        <taxon>Pseudomonadota</taxon>
        <taxon>Gammaproteobacteria</taxon>
        <taxon>Pseudomonadales</taxon>
        <taxon>Pseudomonadaceae</taxon>
        <taxon>Pseudomonas</taxon>
    </lineage>
</organism>
<keyword evidence="2" id="KW-1003">Cell membrane</keyword>
<dbReference type="EMBL" id="CP063233">
    <property type="protein sequence ID" value="QOU03689.1"/>
    <property type="molecule type" value="Genomic_DNA"/>
</dbReference>
<keyword evidence="2" id="KW-0997">Cell inner membrane</keyword>
<dbReference type="Pfam" id="PF00535">
    <property type="entry name" value="Glycos_transf_2"/>
    <property type="match status" value="1"/>
</dbReference>
<comment type="similarity">
    <text evidence="1">Belongs to the glycosyltransferase 2 family.</text>
</comment>
<evidence type="ECO:0000256" key="4">
    <source>
        <dbReference type="ARBA" id="ARBA00022679"/>
    </source>
</evidence>
<dbReference type="InterPro" id="IPR001173">
    <property type="entry name" value="Glyco_trans_2-like"/>
</dbReference>
<dbReference type="PANTHER" id="PTHR43685:SF5">
    <property type="entry name" value="GLYCOSYLTRANSFERASE EPSE-RELATED"/>
    <property type="match status" value="1"/>
</dbReference>
<dbReference type="RefSeq" id="WP_069076786.1">
    <property type="nucleotide sequence ID" value="NZ_CP015637.1"/>
</dbReference>
<evidence type="ECO:0000259" key="5">
    <source>
        <dbReference type="Pfam" id="PF00535"/>
    </source>
</evidence>
<dbReference type="PANTHER" id="PTHR43685">
    <property type="entry name" value="GLYCOSYLTRANSFERASE"/>
    <property type="match status" value="1"/>
</dbReference>
<dbReference type="Proteomes" id="UP000593833">
    <property type="component" value="Chromosome"/>
</dbReference>
<evidence type="ECO:0000256" key="2">
    <source>
        <dbReference type="ARBA" id="ARBA00022519"/>
    </source>
</evidence>
<reference evidence="6 7" key="1">
    <citation type="submission" date="2020-10" db="EMBL/GenBank/DDBJ databases">
        <title>Complete genome sequence of a novel Pseudomonas fluorescens strain isolated from the flower of kumarahou (Pomaderris kumeraho).</title>
        <authorList>
            <person name="Summers M.C."/>
            <person name="Nowak V."/>
            <person name="Fairhurst M.J."/>
            <person name="Owen J.G."/>
            <person name="Gerth M.L."/>
            <person name="Patrick W.M."/>
        </authorList>
    </citation>
    <scope>NUCLEOTIDE SEQUENCE [LARGE SCALE GENOMIC DNA]</scope>
    <source>
        <strain evidence="6 7">KF1</strain>
    </source>
</reference>
<evidence type="ECO:0000256" key="1">
    <source>
        <dbReference type="ARBA" id="ARBA00006739"/>
    </source>
</evidence>
<keyword evidence="3" id="KW-0328">Glycosyltransferase</keyword>
<dbReference type="InterPro" id="IPR050834">
    <property type="entry name" value="Glycosyltransf_2"/>
</dbReference>
<protein>
    <submittedName>
        <fullName evidence="6">Glycosyltransferase family 2 protein</fullName>
    </submittedName>
</protein>
<dbReference type="Gene3D" id="3.90.550.10">
    <property type="entry name" value="Spore Coat Polysaccharide Biosynthesis Protein SpsA, Chain A"/>
    <property type="match status" value="1"/>
</dbReference>
<keyword evidence="2" id="KW-0472">Membrane</keyword>
<dbReference type="OrthoDB" id="9802649at2"/>
<gene>
    <name evidence="6" type="ORF">IM720_23745</name>
</gene>
<accession>A0A1B3CWT4</accession>
<evidence type="ECO:0000313" key="6">
    <source>
        <dbReference type="EMBL" id="QOU03689.1"/>
    </source>
</evidence>
<dbReference type="InterPro" id="IPR029044">
    <property type="entry name" value="Nucleotide-diphossugar_trans"/>
</dbReference>
<feature type="domain" description="Glycosyltransferase 2-like" evidence="5">
    <location>
        <begin position="1"/>
        <end position="122"/>
    </location>
</feature>
<keyword evidence="4 6" id="KW-0808">Transferase</keyword>
<dbReference type="GO" id="GO:0016757">
    <property type="term" value="F:glycosyltransferase activity"/>
    <property type="evidence" value="ECO:0007669"/>
    <property type="project" value="UniProtKB-KW"/>
</dbReference>
<evidence type="ECO:0000313" key="7">
    <source>
        <dbReference type="Proteomes" id="UP000593833"/>
    </source>
</evidence>
<dbReference type="AlphaFoldDB" id="A0A1B3CWT4"/>
<sequence length="299" mass="33941">MCTYNGESFLAEQLDSFERQTHSNWSLVVSDDGSMDGTLAVLEGYRNRWEQDRLLMLEGPKKGFAANFLSLTSRADIDADFFAWSDQDDIWNDDKLEVALAWLQTVPAHRPALYCGRTQLIGETGVHLGYSPHFRLSPGFSNALVQSIAGGNTMVFNRAARTLLCEAGPELQVPAHDWWLYQLISGVGGVIHYDPEPKMKYRQHAENVVGSNSGWLARLIRLRMVFQGRFHEWNEQNIQALDAMHHRLSPDSQVTLTHFKWAREQKVLRRISGIWLAGLYRQTLLGNLGLVLATVMKKI</sequence>
<evidence type="ECO:0000256" key="3">
    <source>
        <dbReference type="ARBA" id="ARBA00022676"/>
    </source>
</evidence>
<dbReference type="CDD" id="cd04196">
    <property type="entry name" value="GT_2_like_d"/>
    <property type="match status" value="1"/>
</dbReference>
<proteinExistence type="inferred from homology"/>
<name>A0A1B3CWT4_PSEFL</name>
<dbReference type="SUPFAM" id="SSF53448">
    <property type="entry name" value="Nucleotide-diphospho-sugar transferases"/>
    <property type="match status" value="1"/>
</dbReference>